<comment type="caution">
    <text evidence="2">The sequence shown here is derived from an EMBL/GenBank/DDBJ whole genome shotgun (WGS) entry which is preliminary data.</text>
</comment>
<dbReference type="EMBL" id="BNAU01000016">
    <property type="protein sequence ID" value="GHF30480.1"/>
    <property type="molecule type" value="Genomic_DNA"/>
</dbReference>
<reference evidence="3" key="1">
    <citation type="journal article" date="2019" name="Int. J. Syst. Evol. Microbiol.">
        <title>The Global Catalogue of Microorganisms (GCM) 10K type strain sequencing project: providing services to taxonomists for standard genome sequencing and annotation.</title>
        <authorList>
            <consortium name="The Broad Institute Genomics Platform"/>
            <consortium name="The Broad Institute Genome Sequencing Center for Infectious Disease"/>
            <person name="Wu L."/>
            <person name="Ma J."/>
        </authorList>
    </citation>
    <scope>NUCLEOTIDE SEQUENCE [LARGE SCALE GENOMIC DNA]</scope>
    <source>
        <strain evidence="3">CGMCC 4.7677</strain>
    </source>
</reference>
<keyword evidence="1" id="KW-1133">Transmembrane helix</keyword>
<feature type="transmembrane region" description="Helical" evidence="1">
    <location>
        <begin position="50"/>
        <end position="69"/>
    </location>
</feature>
<keyword evidence="1" id="KW-0472">Membrane</keyword>
<organism evidence="2 3">
    <name type="scientific">Amycolatopsis deserti</name>
    <dbReference type="NCBI Taxonomy" id="185696"/>
    <lineage>
        <taxon>Bacteria</taxon>
        <taxon>Bacillati</taxon>
        <taxon>Actinomycetota</taxon>
        <taxon>Actinomycetes</taxon>
        <taxon>Pseudonocardiales</taxon>
        <taxon>Pseudonocardiaceae</taxon>
        <taxon>Amycolatopsis</taxon>
    </lineage>
</organism>
<name>A0ABQ3JHQ4_9PSEU</name>
<evidence type="ECO:0000256" key="1">
    <source>
        <dbReference type="SAM" id="Phobius"/>
    </source>
</evidence>
<evidence type="ECO:0000313" key="3">
    <source>
        <dbReference type="Proteomes" id="UP000605897"/>
    </source>
</evidence>
<gene>
    <name evidence="2" type="ORF">GCM10017786_75560</name>
</gene>
<dbReference type="NCBIfam" id="NF038083">
    <property type="entry name" value="CU044_5270_fam"/>
    <property type="match status" value="1"/>
</dbReference>
<protein>
    <recommendedName>
        <fullName evidence="4">CU044_5270 family protein</fullName>
    </recommendedName>
</protein>
<dbReference type="Proteomes" id="UP000605897">
    <property type="component" value="Unassembled WGS sequence"/>
</dbReference>
<accession>A0ABQ3JHQ4</accession>
<dbReference type="RefSeq" id="WP_191249476.1">
    <property type="nucleotide sequence ID" value="NZ_BNAU01000016.1"/>
</dbReference>
<sequence>MNDLDLITRLRPEVAEPDPVVLSRHRMAILERAADPVPVRAVRPRFRPRLVISGAAVAAAAIVAVVVGISGPGAPPASAATVLELAANAATATPAGNGDWTYTSSVTVSSEDTRPKRVDTWVKTDGSEAEVRDERAAPQRGVIPEVGEPSLYNQSYDYLKTLPTDPAALRAEIYRQVQGDLNRLGHQDLYTIDQLVFQMIAHLVDGAAPPDLKAALYRVAATVPGVQLIDDMWDVSGRHGLGVARTTTNAGDMTTLVFDRDTYRVLGWTTTSHDGRASGAALLATGLVDEAGQTP</sequence>
<evidence type="ECO:0008006" key="4">
    <source>
        <dbReference type="Google" id="ProtNLM"/>
    </source>
</evidence>
<evidence type="ECO:0000313" key="2">
    <source>
        <dbReference type="EMBL" id="GHF30480.1"/>
    </source>
</evidence>
<keyword evidence="1" id="KW-0812">Transmembrane</keyword>
<proteinExistence type="predicted"/>
<keyword evidence="3" id="KW-1185">Reference proteome</keyword>
<dbReference type="InterPro" id="IPR047789">
    <property type="entry name" value="CU044_5270-like"/>
</dbReference>